<comment type="caution">
    <text evidence="3">The sequence shown here is derived from an EMBL/GenBank/DDBJ whole genome shotgun (WGS) entry which is preliminary data.</text>
</comment>
<feature type="transmembrane region" description="Helical" evidence="1">
    <location>
        <begin position="301"/>
        <end position="317"/>
    </location>
</feature>
<feature type="transmembrane region" description="Helical" evidence="1">
    <location>
        <begin position="46"/>
        <end position="70"/>
    </location>
</feature>
<keyword evidence="1" id="KW-1133">Transmembrane helix</keyword>
<feature type="transmembrane region" description="Helical" evidence="1">
    <location>
        <begin position="274"/>
        <end position="294"/>
    </location>
</feature>
<dbReference type="RefSeq" id="WP_268040411.1">
    <property type="nucleotide sequence ID" value="NZ_JAPQER010000002.1"/>
</dbReference>
<feature type="transmembrane region" description="Helical" evidence="1">
    <location>
        <begin position="198"/>
        <end position="216"/>
    </location>
</feature>
<organism evidence="3 4">
    <name type="scientific">Clostridium aestuarii</name>
    <dbReference type="NCBI Taxonomy" id="338193"/>
    <lineage>
        <taxon>Bacteria</taxon>
        <taxon>Bacillati</taxon>
        <taxon>Bacillota</taxon>
        <taxon>Clostridia</taxon>
        <taxon>Eubacteriales</taxon>
        <taxon>Clostridiaceae</taxon>
        <taxon>Clostridium</taxon>
    </lineage>
</organism>
<dbReference type="Pfam" id="PF09925">
    <property type="entry name" value="DUF2157"/>
    <property type="match status" value="1"/>
</dbReference>
<feature type="transmembrane region" description="Helical" evidence="1">
    <location>
        <begin position="76"/>
        <end position="94"/>
    </location>
</feature>
<protein>
    <submittedName>
        <fullName evidence="3">DUF2157 domain-containing protein</fullName>
    </submittedName>
</protein>
<evidence type="ECO:0000313" key="4">
    <source>
        <dbReference type="Proteomes" id="UP001078443"/>
    </source>
</evidence>
<evidence type="ECO:0000313" key="3">
    <source>
        <dbReference type="EMBL" id="MCY6484138.1"/>
    </source>
</evidence>
<feature type="transmembrane region" description="Helical" evidence="1">
    <location>
        <begin position="222"/>
        <end position="239"/>
    </location>
</feature>
<feature type="domain" description="DUF2157" evidence="2">
    <location>
        <begin position="21"/>
        <end position="155"/>
    </location>
</feature>
<proteinExistence type="predicted"/>
<accession>A0ABT4CYT8</accession>
<dbReference type="EMBL" id="JAPQER010000002">
    <property type="protein sequence ID" value="MCY6484138.1"/>
    <property type="molecule type" value="Genomic_DNA"/>
</dbReference>
<keyword evidence="4" id="KW-1185">Reference proteome</keyword>
<keyword evidence="1" id="KW-0812">Transmembrane</keyword>
<keyword evidence="1" id="KW-0472">Membrane</keyword>
<feature type="transmembrane region" description="Helical" evidence="1">
    <location>
        <begin position="132"/>
        <end position="149"/>
    </location>
</feature>
<feature type="transmembrane region" description="Helical" evidence="1">
    <location>
        <begin position="323"/>
        <end position="344"/>
    </location>
</feature>
<evidence type="ECO:0000256" key="1">
    <source>
        <dbReference type="SAM" id="Phobius"/>
    </source>
</evidence>
<dbReference type="InterPro" id="IPR018677">
    <property type="entry name" value="DUF2157"/>
</dbReference>
<reference evidence="3" key="1">
    <citation type="submission" date="2022-12" db="EMBL/GenBank/DDBJ databases">
        <authorList>
            <person name="Wang J."/>
        </authorList>
    </citation>
    <scope>NUCLEOTIDE SEQUENCE</scope>
    <source>
        <strain evidence="3">HY-45-18</strain>
    </source>
</reference>
<gene>
    <name evidence="3" type="ORF">OW763_07195</name>
</gene>
<feature type="transmembrane region" description="Helical" evidence="1">
    <location>
        <begin position="106"/>
        <end position="126"/>
    </location>
</feature>
<name>A0ABT4CYT8_9CLOT</name>
<sequence length="357" mass="41090">MKRPLSKSNYKFILKELMYQREKEIITEEQFNRIVNSYEEVSSVNFIRILVTIGAILIGLGILSFVASNWDYISKISKIIIIISVLGISMFTSFKLESSYEKTSKALLYLSALIYGSGIFLIGQIFNYGGEFTTAFLLWAVGILAISLIMKEKILFMFSHVLLIIYINGNFRENIIIYPLILISIFYIGNKYFNHDKFITFLNNAATLNFILYLLDYMNLNNSYRVIIFLLIGLGMYYIKHNLNLSIFKLQGLILIGINGVVLTYKYVWQELPFINSGSVIAVVFGILLLIYLLSLVRKGLLIPLVFICILILRYYFDTLYNFMPKSLFFVVGGLILLGFGYYFEKLRKSLGGELDE</sequence>
<dbReference type="Proteomes" id="UP001078443">
    <property type="component" value="Unassembled WGS sequence"/>
</dbReference>
<evidence type="ECO:0000259" key="2">
    <source>
        <dbReference type="Pfam" id="PF09925"/>
    </source>
</evidence>